<dbReference type="EMBL" id="FZOF01000042">
    <property type="protein sequence ID" value="SNT56694.1"/>
    <property type="molecule type" value="Genomic_DNA"/>
</dbReference>
<gene>
    <name evidence="1" type="ORF">SAMN05216252_14238</name>
</gene>
<accession>A0A239NQN7</accession>
<protein>
    <submittedName>
        <fullName evidence="1">Recombination endonuclease VII</fullName>
    </submittedName>
</protein>
<name>A0A239NQN7_9ACTN</name>
<organism evidence="1 2">
    <name type="scientific">Actinacidiphila glaucinigra</name>
    <dbReference type="NCBI Taxonomy" id="235986"/>
    <lineage>
        <taxon>Bacteria</taxon>
        <taxon>Bacillati</taxon>
        <taxon>Actinomycetota</taxon>
        <taxon>Actinomycetes</taxon>
        <taxon>Kitasatosporales</taxon>
        <taxon>Streptomycetaceae</taxon>
        <taxon>Actinacidiphila</taxon>
    </lineage>
</organism>
<proteinExistence type="predicted"/>
<dbReference type="InterPro" id="IPR044925">
    <property type="entry name" value="His-Me_finger_sf"/>
</dbReference>
<dbReference type="InterPro" id="IPR004211">
    <property type="entry name" value="Endonuclease_7"/>
</dbReference>
<dbReference type="Proteomes" id="UP000198280">
    <property type="component" value="Unassembled WGS sequence"/>
</dbReference>
<dbReference type="Gene3D" id="3.40.1800.10">
    <property type="entry name" value="His-Me finger endonucleases"/>
    <property type="match status" value="1"/>
</dbReference>
<dbReference type="SUPFAM" id="SSF54060">
    <property type="entry name" value="His-Me finger endonucleases"/>
    <property type="match status" value="1"/>
</dbReference>
<reference evidence="1 2" key="1">
    <citation type="submission" date="2017-06" db="EMBL/GenBank/DDBJ databases">
        <authorList>
            <person name="Kim H.J."/>
            <person name="Triplett B.A."/>
        </authorList>
    </citation>
    <scope>NUCLEOTIDE SEQUENCE [LARGE SCALE GENOMIC DNA]</scope>
    <source>
        <strain evidence="1 2">CGMCC 4.1858</strain>
    </source>
</reference>
<sequence length="158" mass="17748">MRPSRGSRESLPEGYRRCPDCEQVLPLVAFPRNRSAKSGFASYCKPCQNARSRESRDRLHGGSRHYHLKRRYGLGAEEVEAKIKEQFGICPICLTPGPQHVDHDHLTGKVRSVLCFNCNGGLGQFKDNPELLRRAADYVEGNVWKPTLVAPGVYQLPS</sequence>
<evidence type="ECO:0000313" key="2">
    <source>
        <dbReference type="Proteomes" id="UP000198280"/>
    </source>
</evidence>
<dbReference type="Pfam" id="PF02945">
    <property type="entry name" value="Endonuclease_7"/>
    <property type="match status" value="1"/>
</dbReference>
<keyword evidence="2" id="KW-1185">Reference proteome</keyword>
<keyword evidence="1" id="KW-0540">Nuclease</keyword>
<keyword evidence="1" id="KW-0378">Hydrolase</keyword>
<dbReference type="GO" id="GO:0004519">
    <property type="term" value="F:endonuclease activity"/>
    <property type="evidence" value="ECO:0007669"/>
    <property type="project" value="UniProtKB-KW"/>
</dbReference>
<dbReference type="AlphaFoldDB" id="A0A239NQN7"/>
<dbReference type="InterPro" id="IPR038563">
    <property type="entry name" value="Endonuclease_7_sf"/>
</dbReference>
<keyword evidence="1" id="KW-0255">Endonuclease</keyword>
<evidence type="ECO:0000313" key="1">
    <source>
        <dbReference type="EMBL" id="SNT56694.1"/>
    </source>
</evidence>